<dbReference type="RefSeq" id="WP_094155387.1">
    <property type="nucleotide sequence ID" value="NZ_CP020028.1"/>
</dbReference>
<dbReference type="Gene3D" id="3.40.50.720">
    <property type="entry name" value="NAD(P)-binding Rossmann-like Domain"/>
    <property type="match status" value="1"/>
</dbReference>
<dbReference type="Pfam" id="PF01408">
    <property type="entry name" value="GFO_IDH_MocA"/>
    <property type="match status" value="1"/>
</dbReference>
<dbReference type="SUPFAM" id="SSF55347">
    <property type="entry name" value="Glyceraldehyde-3-phosphate dehydrogenase-like, C-terminal domain"/>
    <property type="match status" value="1"/>
</dbReference>
<dbReference type="PANTHER" id="PTHR22604:SF105">
    <property type="entry name" value="TRANS-1,2-DIHYDROBENZENE-1,2-DIOL DEHYDROGENASE"/>
    <property type="match status" value="1"/>
</dbReference>
<evidence type="ECO:0000313" key="6">
    <source>
        <dbReference type="Proteomes" id="UP000214666"/>
    </source>
</evidence>
<organism evidence="5 6">
    <name type="scientific">Paenibacillus kribbensis</name>
    <dbReference type="NCBI Taxonomy" id="172713"/>
    <lineage>
        <taxon>Bacteria</taxon>
        <taxon>Bacillati</taxon>
        <taxon>Bacillota</taxon>
        <taxon>Bacilli</taxon>
        <taxon>Bacillales</taxon>
        <taxon>Paenibacillaceae</taxon>
        <taxon>Paenibacillus</taxon>
    </lineage>
</organism>
<dbReference type="Pfam" id="PF22725">
    <property type="entry name" value="GFO_IDH_MocA_C3"/>
    <property type="match status" value="1"/>
</dbReference>
<feature type="domain" description="GFO/IDH/MocA-like oxidoreductase" evidence="4">
    <location>
        <begin position="133"/>
        <end position="251"/>
    </location>
</feature>
<name>A0A222WQ02_9BACL</name>
<feature type="domain" description="Gfo/Idh/MocA-like oxidoreductase N-terminal" evidence="3">
    <location>
        <begin position="6"/>
        <end position="123"/>
    </location>
</feature>
<evidence type="ECO:0000313" key="5">
    <source>
        <dbReference type="EMBL" id="ASR47841.1"/>
    </source>
</evidence>
<dbReference type="InterPro" id="IPR000683">
    <property type="entry name" value="Gfo/Idh/MocA-like_OxRdtase_N"/>
</dbReference>
<comment type="similarity">
    <text evidence="1">Belongs to the Gfo/Idh/MocA family.</text>
</comment>
<evidence type="ECO:0000259" key="4">
    <source>
        <dbReference type="Pfam" id="PF22725"/>
    </source>
</evidence>
<dbReference type="InterPro" id="IPR050984">
    <property type="entry name" value="Gfo/Idh/MocA_domain"/>
</dbReference>
<sequence>MGRKLKWGILGTAEIARIAVIPAIQQSERGEVLGIASRDTNKAADAAREFDIPKSYGSYEELLADPEIGAVYIPLPNHLHEEWTIRAAEAGKHVLCEKPSSLSSAGTSRMIEACKSAGVIFAEAFMYRYHPKHRRIKEIIHSGEIGDIRGIHCTFTFNNADQADNVRFNKSMGGGSLYDVGVYPISAARMYLNREPEAVTVHALFSPEHDNVDMMASGLLEFPGGVNLTFDCGMWAANRSNMEILGSKGTIAMPKMFGWERTSVVPQIFVHVGSVTREERLKGFNSFELQADAFAEAVLDGVPLPYEPEDAVNNMKVIDACIESARSRKRVEIGSE</sequence>
<dbReference type="KEGG" id="pkb:B4V02_14695"/>
<reference evidence="5 6" key="1">
    <citation type="submission" date="2017-03" db="EMBL/GenBank/DDBJ databases">
        <title>Complete genome sequence of Paenibacillus Kribbensis producing bioflocculants.</title>
        <authorList>
            <person name="Lee H.-G."/>
            <person name="Oh H.-M."/>
        </authorList>
    </citation>
    <scope>NUCLEOTIDE SEQUENCE [LARGE SCALE GENOMIC DNA]</scope>
    <source>
        <strain evidence="5 6">AM49</strain>
    </source>
</reference>
<evidence type="ECO:0000256" key="1">
    <source>
        <dbReference type="ARBA" id="ARBA00010928"/>
    </source>
</evidence>
<dbReference type="AlphaFoldDB" id="A0A222WQ02"/>
<evidence type="ECO:0000256" key="2">
    <source>
        <dbReference type="ARBA" id="ARBA00023002"/>
    </source>
</evidence>
<dbReference type="PANTHER" id="PTHR22604">
    <property type="entry name" value="OXIDOREDUCTASES"/>
    <property type="match status" value="1"/>
</dbReference>
<dbReference type="InterPro" id="IPR036291">
    <property type="entry name" value="NAD(P)-bd_dom_sf"/>
</dbReference>
<keyword evidence="2" id="KW-0560">Oxidoreductase</keyword>
<dbReference type="SUPFAM" id="SSF51735">
    <property type="entry name" value="NAD(P)-binding Rossmann-fold domains"/>
    <property type="match status" value="1"/>
</dbReference>
<dbReference type="EMBL" id="CP020028">
    <property type="protein sequence ID" value="ASR47841.1"/>
    <property type="molecule type" value="Genomic_DNA"/>
</dbReference>
<proteinExistence type="inferred from homology"/>
<dbReference type="OrthoDB" id="9815825at2"/>
<gene>
    <name evidence="5" type="ORF">B4V02_14695</name>
</gene>
<dbReference type="InterPro" id="IPR055170">
    <property type="entry name" value="GFO_IDH_MocA-like_dom"/>
</dbReference>
<dbReference type="GO" id="GO:0000166">
    <property type="term" value="F:nucleotide binding"/>
    <property type="evidence" value="ECO:0007669"/>
    <property type="project" value="InterPro"/>
</dbReference>
<dbReference type="Proteomes" id="UP000214666">
    <property type="component" value="Chromosome"/>
</dbReference>
<accession>A0A222WQ02</accession>
<keyword evidence="6" id="KW-1185">Reference proteome</keyword>
<evidence type="ECO:0000259" key="3">
    <source>
        <dbReference type="Pfam" id="PF01408"/>
    </source>
</evidence>
<protein>
    <submittedName>
        <fullName evidence="5">Oxidoreductase</fullName>
    </submittedName>
</protein>
<dbReference type="GO" id="GO:0016491">
    <property type="term" value="F:oxidoreductase activity"/>
    <property type="evidence" value="ECO:0007669"/>
    <property type="project" value="UniProtKB-KW"/>
</dbReference>
<dbReference type="Gene3D" id="3.30.360.10">
    <property type="entry name" value="Dihydrodipicolinate Reductase, domain 2"/>
    <property type="match status" value="1"/>
</dbReference>